<keyword evidence="1" id="KW-0812">Transmembrane</keyword>
<comment type="caution">
    <text evidence="2">The sequence shown here is derived from an EMBL/GenBank/DDBJ whole genome shotgun (WGS) entry which is preliminary data.</text>
</comment>
<reference evidence="2 3" key="1">
    <citation type="submission" date="2018-11" db="EMBL/GenBank/DDBJ databases">
        <title>Draft genome analysis of Rheinheimera mesophila isolated from an industrial waste site.</title>
        <authorList>
            <person name="Yu Q."/>
            <person name="Qi Y."/>
            <person name="Zhang H."/>
            <person name="Lu Y."/>
            <person name="Pu J."/>
        </authorList>
    </citation>
    <scope>NUCLEOTIDE SEQUENCE [LARGE SCALE GENOMIC DNA]</scope>
    <source>
        <strain evidence="2 3">IITR13</strain>
    </source>
</reference>
<dbReference type="InterPro" id="IPR009883">
    <property type="entry name" value="YgfX"/>
</dbReference>
<dbReference type="Proteomes" id="UP000276260">
    <property type="component" value="Unassembled WGS sequence"/>
</dbReference>
<dbReference type="EMBL" id="RRCF01000006">
    <property type="protein sequence ID" value="RRJ18751.1"/>
    <property type="molecule type" value="Genomic_DNA"/>
</dbReference>
<organism evidence="2 3">
    <name type="scientific">Rheinheimera mesophila</name>
    <dbReference type="NCBI Taxonomy" id="1547515"/>
    <lineage>
        <taxon>Bacteria</taxon>
        <taxon>Pseudomonadati</taxon>
        <taxon>Pseudomonadota</taxon>
        <taxon>Gammaproteobacteria</taxon>
        <taxon>Chromatiales</taxon>
        <taxon>Chromatiaceae</taxon>
        <taxon>Rheinheimera</taxon>
    </lineage>
</organism>
<dbReference type="Pfam" id="PF07254">
    <property type="entry name" value="Cpta_toxin"/>
    <property type="match status" value="1"/>
</dbReference>
<keyword evidence="1" id="KW-1133">Transmembrane helix</keyword>
<dbReference type="RefSeq" id="WP_125060977.1">
    <property type="nucleotide sequence ID" value="NZ_LAVS01000006.1"/>
</dbReference>
<keyword evidence="3" id="KW-1185">Reference proteome</keyword>
<protein>
    <submittedName>
        <fullName evidence="2">Uncharacterized protein</fullName>
    </submittedName>
</protein>
<proteinExistence type="predicted"/>
<keyword evidence="1" id="KW-0472">Membrane</keyword>
<feature type="transmembrane region" description="Helical" evidence="1">
    <location>
        <begin position="18"/>
        <end position="34"/>
    </location>
</feature>
<evidence type="ECO:0000256" key="1">
    <source>
        <dbReference type="SAM" id="Phobius"/>
    </source>
</evidence>
<gene>
    <name evidence="2" type="ORF">EIK76_16150</name>
</gene>
<dbReference type="OrthoDB" id="5767834at2"/>
<evidence type="ECO:0000313" key="2">
    <source>
        <dbReference type="EMBL" id="RRJ18751.1"/>
    </source>
</evidence>
<dbReference type="AlphaFoldDB" id="A0A3P3QC94"/>
<accession>A0A3P3QC94</accession>
<sequence length="148" mass="17858">MSTEYGYNLSLIPSRMRQLLYLAQSAFILLIFLLQPFYALWWLVLWPWLFFCFYQLLQQWQQPVKARLLFLTEKGELKWWQDELPAGQLSATSLVSQLGIWLRWQDAEQQPQQLWLYRDNLSEEHFRSLARVCQSVKWQQQAGSANRR</sequence>
<evidence type="ECO:0000313" key="3">
    <source>
        <dbReference type="Proteomes" id="UP000276260"/>
    </source>
</evidence>
<name>A0A3P3QC94_9GAMM</name>